<proteinExistence type="predicted"/>
<accession>A0A8C9B3A7</accession>
<keyword evidence="1" id="KW-0175">Coiled coil</keyword>
<feature type="coiled-coil region" evidence="1">
    <location>
        <begin position="418"/>
        <end position="570"/>
    </location>
</feature>
<reference evidence="3" key="3">
    <citation type="submission" date="2025-09" db="UniProtKB">
        <authorList>
            <consortium name="Ensembl"/>
        </authorList>
    </citation>
    <scope>IDENTIFICATION</scope>
</reference>
<feature type="region of interest" description="Disordered" evidence="2">
    <location>
        <begin position="308"/>
        <end position="348"/>
    </location>
</feature>
<dbReference type="AlphaFoldDB" id="A0A8C9B3A7"/>
<dbReference type="Ensembl" id="ENSPSNT00000004874.1">
    <property type="protein sequence ID" value="ENSPSNP00000004272.1"/>
    <property type="gene ID" value="ENSPSNG00000003190.1"/>
</dbReference>
<dbReference type="PANTHER" id="PTHR18853:SF9">
    <property type="entry name" value="COILED-COIL DOMAIN-CONTAINING PROTEIN 27"/>
    <property type="match status" value="1"/>
</dbReference>
<reference evidence="3" key="1">
    <citation type="submission" date="2019-08" db="EMBL/GenBank/DDBJ databases">
        <title>Phocoena sinus (Vaquita) genome, mPhoSin1, primary haplotype.</title>
        <authorList>
            <person name="Morin P."/>
            <person name="Mountcastle J."/>
            <person name="Fungtammasan C."/>
            <person name="Rhie A."/>
            <person name="Rojas-Bracho L."/>
            <person name="Smith C.R."/>
            <person name="Taylor B.L."/>
            <person name="Gulland F.M.D."/>
            <person name="Musser W."/>
            <person name="Houck M."/>
            <person name="Haase B."/>
            <person name="Paez S."/>
            <person name="Howe K."/>
            <person name="Torrance J."/>
            <person name="Formenti G."/>
            <person name="Phillippy A."/>
            <person name="Ryder O."/>
            <person name="Jarvis E.D."/>
            <person name="Fedrigo O."/>
        </authorList>
    </citation>
    <scope>NUCLEOTIDE SEQUENCE [LARGE SCALE GENOMIC DNA]</scope>
</reference>
<evidence type="ECO:0000256" key="2">
    <source>
        <dbReference type="SAM" id="MobiDB-lite"/>
    </source>
</evidence>
<name>A0A8C9B3A7_PHOSS</name>
<organism evidence="3 4">
    <name type="scientific">Phocoena sinus</name>
    <name type="common">Vaquita</name>
    <dbReference type="NCBI Taxonomy" id="42100"/>
    <lineage>
        <taxon>Eukaryota</taxon>
        <taxon>Metazoa</taxon>
        <taxon>Chordata</taxon>
        <taxon>Craniata</taxon>
        <taxon>Vertebrata</taxon>
        <taxon>Euteleostomi</taxon>
        <taxon>Mammalia</taxon>
        <taxon>Eutheria</taxon>
        <taxon>Laurasiatheria</taxon>
        <taxon>Artiodactyla</taxon>
        <taxon>Whippomorpha</taxon>
        <taxon>Cetacea</taxon>
        <taxon>Odontoceti</taxon>
        <taxon>Phocoenidae</taxon>
        <taxon>Phocoena</taxon>
    </lineage>
</organism>
<feature type="compositionally biased region" description="Basic and acidic residues" evidence="2">
    <location>
        <begin position="323"/>
        <end position="334"/>
    </location>
</feature>
<evidence type="ECO:0000313" key="4">
    <source>
        <dbReference type="Proteomes" id="UP000694554"/>
    </source>
</evidence>
<reference evidence="3" key="2">
    <citation type="submission" date="2025-08" db="UniProtKB">
        <authorList>
            <consortium name="Ensembl"/>
        </authorList>
    </citation>
    <scope>IDENTIFICATION</scope>
</reference>
<protein>
    <submittedName>
        <fullName evidence="3">Coiled-coil domain containing 27</fullName>
    </submittedName>
</protein>
<gene>
    <name evidence="3" type="primary">CCDC27</name>
</gene>
<keyword evidence="4" id="KW-1185">Reference proteome</keyword>
<dbReference type="GeneTree" id="ENSGT00940000154171"/>
<evidence type="ECO:0000256" key="1">
    <source>
        <dbReference type="SAM" id="Coils"/>
    </source>
</evidence>
<feature type="coiled-coil region" evidence="1">
    <location>
        <begin position="205"/>
        <end position="239"/>
    </location>
</feature>
<dbReference type="Proteomes" id="UP000694554">
    <property type="component" value="Chromosome 1"/>
</dbReference>
<dbReference type="InterPro" id="IPR052642">
    <property type="entry name" value="CC-FHA_domain"/>
</dbReference>
<dbReference type="PANTHER" id="PTHR18853">
    <property type="entry name" value="FORKHEAD-ASSOCIATED DOMAIN-CONTAINING PROTEIN 1-RELATED"/>
    <property type="match status" value="1"/>
</dbReference>
<evidence type="ECO:0000313" key="3">
    <source>
        <dbReference type="Ensembl" id="ENSPSNP00000004272.1"/>
    </source>
</evidence>
<sequence>MLPIRASTPKKKSPVPNWVEKGLIVLRQVASRNEQTPAWKLRQKERSLSKSAQAINRYYRKMDTSPQDSGFLSEMEELWHKFFTRPGCPQFSTRSTSMTHYGSATTLDLPEDRCISSETWKVTEDLLSGQEGLDMKVDGCQLPFSKSVCEFNYLQKKSEAQVLSPAPSNPVLGQSYPRKWVPWYISVIHEKDRCLFALGKEVQRLSELEVQVQKKDAEILALQEEREALRKQLKCLLKSKSQEASLSEVMTVSRAPKLQGRLNTLRTFFGGKEEPEHRQQVRAGRGLLSQAAHAMPRPQAPTCCPHPVVPTQAKPSTTLEGSRGGEEGLEREADPAADEGARASASRKGILQEKAATVVAAEGAMEGEAAGRKRAASMAHTFTGELRAQLEGHEELVREFQFQLEITRTRHSLATGAIMSLQRQVEIQESQLQSFKTENEALQKELRERKQQLQAMSDKFSNLREDKKHEEMMGQIEKDNLLLRQQVSELEKELVKRERTISELEAKVSQLQAQVNQSQDHLQRRKQLQEEMQNKNEMIQRAEQQALVALESAQSRLERLRNKIIQATFDTIEFKSLATEISDNDILEALQRIISERTDYYNQLKQKGIKVPPLQQSEILSSTSKSKKITSK</sequence>